<accession>A0A387BCF5</accession>
<reference evidence="2 3" key="1">
    <citation type="submission" date="2018-09" db="EMBL/GenBank/DDBJ databases">
        <title>Genome sequencing of strain 1JSPR-7.</title>
        <authorList>
            <person name="Heo J."/>
            <person name="Kim S.-J."/>
            <person name="Kwon S.-W."/>
        </authorList>
    </citation>
    <scope>NUCLEOTIDE SEQUENCE [LARGE SCALE GENOMIC DNA]</scope>
    <source>
        <strain evidence="2 3">1JSPR-7</strain>
    </source>
</reference>
<dbReference type="SUPFAM" id="SSF47413">
    <property type="entry name" value="lambda repressor-like DNA-binding domains"/>
    <property type="match status" value="1"/>
</dbReference>
<dbReference type="GO" id="GO:0003677">
    <property type="term" value="F:DNA binding"/>
    <property type="evidence" value="ECO:0007669"/>
    <property type="project" value="InterPro"/>
</dbReference>
<dbReference type="EMBL" id="CP032627">
    <property type="protein sequence ID" value="AYF99671.1"/>
    <property type="molecule type" value="Genomic_DNA"/>
</dbReference>
<evidence type="ECO:0000259" key="1">
    <source>
        <dbReference type="SMART" id="SM00530"/>
    </source>
</evidence>
<sequence>MIFEQDFKINYDPAMFYCRIEECIKASGKTFNAVERELGYPRNSLHNYRGGKIPSWVRVLEISRYFGVDLEWLVGLE</sequence>
<dbReference type="AlphaFoldDB" id="A0A387BCF5"/>
<dbReference type="CDD" id="cd00093">
    <property type="entry name" value="HTH_XRE"/>
    <property type="match status" value="1"/>
</dbReference>
<dbReference type="SMART" id="SM00530">
    <property type="entry name" value="HTH_XRE"/>
    <property type="match status" value="1"/>
</dbReference>
<dbReference type="KEGG" id="lact:D7I46_00335"/>
<gene>
    <name evidence="2" type="ORF">D7I46_00335</name>
</gene>
<dbReference type="OrthoDB" id="2242612at2"/>
<dbReference type="InterPro" id="IPR010982">
    <property type="entry name" value="Lambda_DNA-bd_dom_sf"/>
</dbReference>
<feature type="domain" description="HTH cro/C1-type" evidence="1">
    <location>
        <begin position="19"/>
        <end position="73"/>
    </location>
</feature>
<name>A0A387BCF5_9LACT</name>
<protein>
    <submittedName>
        <fullName evidence="2">XRE family transcriptional regulator</fullName>
    </submittedName>
</protein>
<dbReference type="Gene3D" id="1.10.260.40">
    <property type="entry name" value="lambda repressor-like DNA-binding domains"/>
    <property type="match status" value="1"/>
</dbReference>
<proteinExistence type="predicted"/>
<dbReference type="RefSeq" id="WP_120771061.1">
    <property type="nucleotide sequence ID" value="NZ_CP032627.1"/>
</dbReference>
<dbReference type="Proteomes" id="UP000269374">
    <property type="component" value="Chromosome"/>
</dbReference>
<organism evidence="2 3">
    <name type="scientific">Lactococcus allomyrinae</name>
    <dbReference type="NCBI Taxonomy" id="2419773"/>
    <lineage>
        <taxon>Bacteria</taxon>
        <taxon>Bacillati</taxon>
        <taxon>Bacillota</taxon>
        <taxon>Bacilli</taxon>
        <taxon>Lactobacillales</taxon>
        <taxon>Streptococcaceae</taxon>
        <taxon>Lactococcus</taxon>
    </lineage>
</organism>
<evidence type="ECO:0000313" key="3">
    <source>
        <dbReference type="Proteomes" id="UP000269374"/>
    </source>
</evidence>
<dbReference type="InterPro" id="IPR001387">
    <property type="entry name" value="Cro/C1-type_HTH"/>
</dbReference>
<keyword evidence="3" id="KW-1185">Reference proteome</keyword>
<evidence type="ECO:0000313" key="2">
    <source>
        <dbReference type="EMBL" id="AYF99671.1"/>
    </source>
</evidence>